<evidence type="ECO:0000256" key="1">
    <source>
        <dbReference type="SAM" id="MobiDB-lite"/>
    </source>
</evidence>
<organism evidence="2 3">
    <name type="scientific">Tulasnella calospora MUT 4182</name>
    <dbReference type="NCBI Taxonomy" id="1051891"/>
    <lineage>
        <taxon>Eukaryota</taxon>
        <taxon>Fungi</taxon>
        <taxon>Dikarya</taxon>
        <taxon>Basidiomycota</taxon>
        <taxon>Agaricomycotina</taxon>
        <taxon>Agaricomycetes</taxon>
        <taxon>Cantharellales</taxon>
        <taxon>Tulasnellaceae</taxon>
        <taxon>Tulasnella</taxon>
    </lineage>
</organism>
<dbReference type="AlphaFoldDB" id="A0A0C3LM51"/>
<feature type="compositionally biased region" description="Low complexity" evidence="1">
    <location>
        <begin position="122"/>
        <end position="156"/>
    </location>
</feature>
<keyword evidence="3" id="KW-1185">Reference proteome</keyword>
<feature type="region of interest" description="Disordered" evidence="1">
    <location>
        <begin position="495"/>
        <end position="540"/>
    </location>
</feature>
<accession>A0A0C3LM51</accession>
<dbReference type="Proteomes" id="UP000054248">
    <property type="component" value="Unassembled WGS sequence"/>
</dbReference>
<dbReference type="HOGENOM" id="CLU_505862_0_0_1"/>
<feature type="region of interest" description="Disordered" evidence="1">
    <location>
        <begin position="335"/>
        <end position="395"/>
    </location>
</feature>
<evidence type="ECO:0000313" key="2">
    <source>
        <dbReference type="EMBL" id="KIO22397.1"/>
    </source>
</evidence>
<reference evidence="2 3" key="1">
    <citation type="submission" date="2014-04" db="EMBL/GenBank/DDBJ databases">
        <authorList>
            <consortium name="DOE Joint Genome Institute"/>
            <person name="Kuo A."/>
            <person name="Girlanda M."/>
            <person name="Perotto S."/>
            <person name="Kohler A."/>
            <person name="Nagy L.G."/>
            <person name="Floudas D."/>
            <person name="Copeland A."/>
            <person name="Barry K.W."/>
            <person name="Cichocki N."/>
            <person name="Veneault-Fourrey C."/>
            <person name="LaButti K."/>
            <person name="Lindquist E.A."/>
            <person name="Lipzen A."/>
            <person name="Lundell T."/>
            <person name="Morin E."/>
            <person name="Murat C."/>
            <person name="Sun H."/>
            <person name="Tunlid A."/>
            <person name="Henrissat B."/>
            <person name="Grigoriev I.V."/>
            <person name="Hibbett D.S."/>
            <person name="Martin F."/>
            <person name="Nordberg H.P."/>
            <person name="Cantor M.N."/>
            <person name="Hua S.X."/>
        </authorList>
    </citation>
    <scope>NUCLEOTIDE SEQUENCE [LARGE SCALE GENOMIC DNA]</scope>
    <source>
        <strain evidence="2 3">MUT 4182</strain>
    </source>
</reference>
<gene>
    <name evidence="2" type="ORF">M407DRAFT_245179</name>
</gene>
<dbReference type="EMBL" id="KN823110">
    <property type="protein sequence ID" value="KIO22397.1"/>
    <property type="molecule type" value="Genomic_DNA"/>
</dbReference>
<feature type="compositionally biased region" description="Polar residues" evidence="1">
    <location>
        <begin position="358"/>
        <end position="369"/>
    </location>
</feature>
<sequence>MNLRIIPAHPTSPTVIFSLNWHNLPSSLPLPSFYSQHLAQCSDAGIPTPRNTLAMDKAVGFHLLLESVTFDLARLVVVVAWLDKRSEEWPILSIEGLQKSLEGVLDCVRQSGEEAEKEKKAAQQQATAAKASPASSSTPDIPSTAAAASAPANAQSARERRRTASGIFSSLVASFITPPATPDSASNAAANIPAHLAHLPRRRPSKGTAFVGFVELYHAQHIMHPQNKRDAFPPNAVPQSRFLRRQARAKLVDVFRHYVAGRLTTAMRKSGILGDELKERGVLDDMDEEVEGVESGPMPGTSGFQAAGGYISFMARSMLRNALAEQEKAKAAAAAAASTSSDDSFSSSSEESLLLTPKNGSDTSLPSSDGSKRSAKAVAVAARRRSVPTPTPQARQIRQISSLLIGLTQKDKRAANDEREMLELVKERSLRRRYSLSESSSLNASTSRIRIGNLPADWNKPVVPSPLRNVEVAAEPESSKEEEITVVLPFPTDALNGSSDIAEGADSGAADVSAIARRTQSLPTPPPASLEEAVDAREGA</sequence>
<feature type="region of interest" description="Disordered" evidence="1">
    <location>
        <begin position="115"/>
        <end position="160"/>
    </location>
</feature>
<feature type="non-terminal residue" evidence="2">
    <location>
        <position position="540"/>
    </location>
</feature>
<name>A0A0C3LM51_9AGAM</name>
<feature type="compositionally biased region" description="Low complexity" evidence="1">
    <location>
        <begin position="335"/>
        <end position="356"/>
    </location>
</feature>
<proteinExistence type="predicted"/>
<reference evidence="3" key="2">
    <citation type="submission" date="2015-01" db="EMBL/GenBank/DDBJ databases">
        <title>Evolutionary Origins and Diversification of the Mycorrhizal Mutualists.</title>
        <authorList>
            <consortium name="DOE Joint Genome Institute"/>
            <consortium name="Mycorrhizal Genomics Consortium"/>
            <person name="Kohler A."/>
            <person name="Kuo A."/>
            <person name="Nagy L.G."/>
            <person name="Floudas D."/>
            <person name="Copeland A."/>
            <person name="Barry K.W."/>
            <person name="Cichocki N."/>
            <person name="Veneault-Fourrey C."/>
            <person name="LaButti K."/>
            <person name="Lindquist E.A."/>
            <person name="Lipzen A."/>
            <person name="Lundell T."/>
            <person name="Morin E."/>
            <person name="Murat C."/>
            <person name="Riley R."/>
            <person name="Ohm R."/>
            <person name="Sun H."/>
            <person name="Tunlid A."/>
            <person name="Henrissat B."/>
            <person name="Grigoriev I.V."/>
            <person name="Hibbett D.S."/>
            <person name="Martin F."/>
        </authorList>
    </citation>
    <scope>NUCLEOTIDE SEQUENCE [LARGE SCALE GENOMIC DNA]</scope>
    <source>
        <strain evidence="3">MUT 4182</strain>
    </source>
</reference>
<dbReference type="OrthoDB" id="3224257at2759"/>
<protein>
    <submittedName>
        <fullName evidence="2">Uncharacterized protein</fullName>
    </submittedName>
</protein>
<evidence type="ECO:0000313" key="3">
    <source>
        <dbReference type="Proteomes" id="UP000054248"/>
    </source>
</evidence>